<evidence type="ECO:0000313" key="5">
    <source>
        <dbReference type="Proteomes" id="UP000277300"/>
    </source>
</evidence>
<reference evidence="5 6" key="1">
    <citation type="submission" date="2018-07" db="EMBL/GenBank/DDBJ databases">
        <title>Genome sequencing of oomycete isolates from Chile give support for New Zealand origin for Phytophthora kernoviae and make available the first Nothophytophthora sp. genome.</title>
        <authorList>
            <person name="Studholme D.J."/>
            <person name="Sanfuentes E."/>
            <person name="Panda P."/>
            <person name="Hill R."/>
            <person name="Sambles C."/>
            <person name="Grant M."/>
            <person name="Williams N.M."/>
            <person name="Mcdougal R.L."/>
        </authorList>
    </citation>
    <scope>NUCLEOTIDE SEQUENCE [LARGE SCALE GENOMIC DNA]</scope>
    <source>
        <strain evidence="3">Chile6</strain>
        <strain evidence="4">Chile7</strain>
    </source>
</reference>
<accession>A0A3F2RDB0</accession>
<dbReference type="AlphaFoldDB" id="A0A3F2RDB0"/>
<dbReference type="GO" id="GO:0005524">
    <property type="term" value="F:ATP binding"/>
    <property type="evidence" value="ECO:0007669"/>
    <property type="project" value="InterPro"/>
</dbReference>
<evidence type="ECO:0000256" key="1">
    <source>
        <dbReference type="ARBA" id="ARBA00022448"/>
    </source>
</evidence>
<dbReference type="InterPro" id="IPR003439">
    <property type="entry name" value="ABC_transporter-like_ATP-bd"/>
</dbReference>
<keyword evidence="1" id="KW-0813">Transport</keyword>
<protein>
    <recommendedName>
        <fullName evidence="2">ABC transporter domain-containing protein</fullName>
    </recommendedName>
</protein>
<dbReference type="OrthoDB" id="77750at2759"/>
<dbReference type="Proteomes" id="UP000284657">
    <property type="component" value="Unassembled WGS sequence"/>
</dbReference>
<evidence type="ECO:0000313" key="6">
    <source>
        <dbReference type="Proteomes" id="UP000284657"/>
    </source>
</evidence>
<feature type="domain" description="ABC transporter" evidence="2">
    <location>
        <begin position="64"/>
        <end position="191"/>
    </location>
</feature>
<dbReference type="GO" id="GO:0016887">
    <property type="term" value="F:ATP hydrolysis activity"/>
    <property type="evidence" value="ECO:0007669"/>
    <property type="project" value="InterPro"/>
</dbReference>
<dbReference type="EMBL" id="MBDO02000579">
    <property type="protein sequence ID" value="RLN53784.1"/>
    <property type="molecule type" value="Genomic_DNA"/>
</dbReference>
<dbReference type="PANTHER" id="PTHR19241">
    <property type="entry name" value="ATP-BINDING CASSETTE TRANSPORTER"/>
    <property type="match status" value="1"/>
</dbReference>
<dbReference type="Proteomes" id="UP000277300">
    <property type="component" value="Unassembled WGS sequence"/>
</dbReference>
<dbReference type="SUPFAM" id="SSF52540">
    <property type="entry name" value="P-loop containing nucleoside triphosphate hydrolases"/>
    <property type="match status" value="1"/>
</dbReference>
<evidence type="ECO:0000313" key="3">
    <source>
        <dbReference type="EMBL" id="RLN53784.1"/>
    </source>
</evidence>
<gene>
    <name evidence="4" type="ORF">BBJ29_008620</name>
    <name evidence="3" type="ORF">BBP00_00009199</name>
</gene>
<dbReference type="EMBL" id="MBAD02001145">
    <property type="protein sequence ID" value="RLN58036.1"/>
    <property type="molecule type" value="Genomic_DNA"/>
</dbReference>
<evidence type="ECO:0000313" key="4">
    <source>
        <dbReference type="EMBL" id="RLN58036.1"/>
    </source>
</evidence>
<dbReference type="InterPro" id="IPR027417">
    <property type="entry name" value="P-loop_NTPase"/>
</dbReference>
<evidence type="ECO:0000259" key="2">
    <source>
        <dbReference type="Pfam" id="PF00005"/>
    </source>
</evidence>
<dbReference type="Gene3D" id="3.40.50.300">
    <property type="entry name" value="P-loop containing nucleotide triphosphate hydrolases"/>
    <property type="match status" value="1"/>
</dbReference>
<name>A0A3F2RDB0_9STRA</name>
<dbReference type="Pfam" id="PF00005">
    <property type="entry name" value="ABC_tran"/>
    <property type="match status" value="1"/>
</dbReference>
<organism evidence="3 5">
    <name type="scientific">Phytophthora kernoviae</name>
    <dbReference type="NCBI Taxonomy" id="325452"/>
    <lineage>
        <taxon>Eukaryota</taxon>
        <taxon>Sar</taxon>
        <taxon>Stramenopiles</taxon>
        <taxon>Oomycota</taxon>
        <taxon>Peronosporomycetes</taxon>
        <taxon>Peronosporales</taxon>
        <taxon>Peronosporaceae</taxon>
        <taxon>Phytophthora</taxon>
    </lineage>
</organism>
<sequence>MKFKIETALGHAIPQMDVRFKHLSLSIDIVVVDDNGPKHELPTLPNELKKIFEGPEKRKVRKILKDISGVFALGKLTLLLGQSGSGKSALIEILSGRFSMTKNITVEGDISYNNVPREDIIKALPQFVTYILRRGEELLSKGSEELASIKAVFEHCPEIVIQQLGLHNCQDTVVGDAMMRGISSGERKRVTTGELGFSMKYIQHIPTSTSQC</sequence>
<comment type="caution">
    <text evidence="3">The sequence shown here is derived from an EMBL/GenBank/DDBJ whole genome shotgun (WGS) entry which is preliminary data.</text>
</comment>
<proteinExistence type="predicted"/>